<dbReference type="Pfam" id="PF13966">
    <property type="entry name" value="zf-RVT"/>
    <property type="match status" value="1"/>
</dbReference>
<name>A0A453SF10_AEGTS</name>
<reference evidence="2" key="4">
    <citation type="submission" date="2019-03" db="UniProtKB">
        <authorList>
            <consortium name="EnsemblPlants"/>
        </authorList>
    </citation>
    <scope>IDENTIFICATION</scope>
</reference>
<reference evidence="2" key="3">
    <citation type="journal article" date="2017" name="Nature">
        <title>Genome sequence of the progenitor of the wheat D genome Aegilops tauschii.</title>
        <authorList>
            <person name="Luo M.C."/>
            <person name="Gu Y.Q."/>
            <person name="Puiu D."/>
            <person name="Wang H."/>
            <person name="Twardziok S.O."/>
            <person name="Deal K.R."/>
            <person name="Huo N."/>
            <person name="Zhu T."/>
            <person name="Wang L."/>
            <person name="Wang Y."/>
            <person name="McGuire P.E."/>
            <person name="Liu S."/>
            <person name="Long H."/>
            <person name="Ramasamy R.K."/>
            <person name="Rodriguez J.C."/>
            <person name="Van S.L."/>
            <person name="Yuan L."/>
            <person name="Wang Z."/>
            <person name="Xia Z."/>
            <person name="Xiao L."/>
            <person name="Anderson O.D."/>
            <person name="Ouyang S."/>
            <person name="Liang Y."/>
            <person name="Zimin A.V."/>
            <person name="Pertea G."/>
            <person name="Qi P."/>
            <person name="Bennetzen J.L."/>
            <person name="Dai X."/>
            <person name="Dawson M.W."/>
            <person name="Muller H.G."/>
            <person name="Kugler K."/>
            <person name="Rivarola-Duarte L."/>
            <person name="Spannagl M."/>
            <person name="Mayer K.F.X."/>
            <person name="Lu F.H."/>
            <person name="Bevan M.W."/>
            <person name="Leroy P."/>
            <person name="Li P."/>
            <person name="You F.M."/>
            <person name="Sun Q."/>
            <person name="Liu Z."/>
            <person name="Lyons E."/>
            <person name="Wicker T."/>
            <person name="Salzberg S.L."/>
            <person name="Devos K.M."/>
            <person name="Dvorak J."/>
        </authorList>
    </citation>
    <scope>NUCLEOTIDE SEQUENCE [LARGE SCALE GENOMIC DNA]</scope>
    <source>
        <strain evidence="2">cv. AL8/78</strain>
    </source>
</reference>
<reference evidence="3" key="2">
    <citation type="journal article" date="2017" name="Nat. Plants">
        <title>The Aegilops tauschii genome reveals multiple impacts of transposons.</title>
        <authorList>
            <person name="Zhao G."/>
            <person name="Zou C."/>
            <person name="Li K."/>
            <person name="Wang K."/>
            <person name="Li T."/>
            <person name="Gao L."/>
            <person name="Zhang X."/>
            <person name="Wang H."/>
            <person name="Yang Z."/>
            <person name="Liu X."/>
            <person name="Jiang W."/>
            <person name="Mao L."/>
            <person name="Kong X."/>
            <person name="Jiao Y."/>
            <person name="Jia J."/>
        </authorList>
    </citation>
    <scope>NUCLEOTIDE SEQUENCE [LARGE SCALE GENOMIC DNA]</scope>
    <source>
        <strain evidence="3">cv. AL8/78</strain>
    </source>
</reference>
<evidence type="ECO:0000259" key="1">
    <source>
        <dbReference type="Pfam" id="PF13966"/>
    </source>
</evidence>
<reference evidence="2" key="5">
    <citation type="journal article" date="2021" name="G3 (Bethesda)">
        <title>Aegilops tauschii genome assembly Aet v5.0 features greater sequence contiguity and improved annotation.</title>
        <authorList>
            <person name="Wang L."/>
            <person name="Zhu T."/>
            <person name="Rodriguez J.C."/>
            <person name="Deal K.R."/>
            <person name="Dubcovsky J."/>
            <person name="McGuire P.E."/>
            <person name="Lux T."/>
            <person name="Spannagl M."/>
            <person name="Mayer K.F.X."/>
            <person name="Baldrich P."/>
            <person name="Meyers B.C."/>
            <person name="Huo N."/>
            <person name="Gu Y.Q."/>
            <person name="Zhou H."/>
            <person name="Devos K.M."/>
            <person name="Bennetzen J.L."/>
            <person name="Unver T."/>
            <person name="Budak H."/>
            <person name="Gulick P.J."/>
            <person name="Galiba G."/>
            <person name="Kalapos B."/>
            <person name="Nelson D.R."/>
            <person name="Li P."/>
            <person name="You F.M."/>
            <person name="Luo M.C."/>
            <person name="Dvorak J."/>
        </authorList>
    </citation>
    <scope>NUCLEOTIDE SEQUENCE [LARGE SCALE GENOMIC DNA]</scope>
    <source>
        <strain evidence="2">cv. AL8/78</strain>
    </source>
</reference>
<evidence type="ECO:0000313" key="2">
    <source>
        <dbReference type="EnsemblPlants" id="AET7Gv20922800.1"/>
    </source>
</evidence>
<feature type="domain" description="Reverse transcriptase zinc-binding" evidence="1">
    <location>
        <begin position="22"/>
        <end position="104"/>
    </location>
</feature>
<reference evidence="3" key="1">
    <citation type="journal article" date="2014" name="Science">
        <title>Ancient hybridizations among the ancestral genomes of bread wheat.</title>
        <authorList>
            <consortium name="International Wheat Genome Sequencing Consortium,"/>
            <person name="Marcussen T."/>
            <person name="Sandve S.R."/>
            <person name="Heier L."/>
            <person name="Spannagl M."/>
            <person name="Pfeifer M."/>
            <person name="Jakobsen K.S."/>
            <person name="Wulff B.B."/>
            <person name="Steuernagel B."/>
            <person name="Mayer K.F."/>
            <person name="Olsen O.A."/>
        </authorList>
    </citation>
    <scope>NUCLEOTIDE SEQUENCE [LARGE SCALE GENOMIC DNA]</scope>
    <source>
        <strain evidence="3">cv. AL8/78</strain>
    </source>
</reference>
<protein>
    <recommendedName>
        <fullName evidence="1">Reverse transcriptase zinc-binding domain-containing protein</fullName>
    </recommendedName>
</protein>
<dbReference type="Proteomes" id="UP000015105">
    <property type="component" value="Chromosome 7D"/>
</dbReference>
<organism evidence="2 3">
    <name type="scientific">Aegilops tauschii subsp. strangulata</name>
    <name type="common">Goatgrass</name>
    <dbReference type="NCBI Taxonomy" id="200361"/>
    <lineage>
        <taxon>Eukaryota</taxon>
        <taxon>Viridiplantae</taxon>
        <taxon>Streptophyta</taxon>
        <taxon>Embryophyta</taxon>
        <taxon>Tracheophyta</taxon>
        <taxon>Spermatophyta</taxon>
        <taxon>Magnoliopsida</taxon>
        <taxon>Liliopsida</taxon>
        <taxon>Poales</taxon>
        <taxon>Poaceae</taxon>
        <taxon>BOP clade</taxon>
        <taxon>Pooideae</taxon>
        <taxon>Triticodae</taxon>
        <taxon>Triticeae</taxon>
        <taxon>Triticinae</taxon>
        <taxon>Aegilops</taxon>
    </lineage>
</organism>
<accession>A0A453SF10</accession>
<dbReference type="InterPro" id="IPR026960">
    <property type="entry name" value="RVT-Znf"/>
</dbReference>
<proteinExistence type="predicted"/>
<sequence>MEVQHSDQPDSFHWKLARNGVFTVKSMYVDLINYGPIPRSIHIWKVKVPLRIKIFMWFVHKQVILTKDNLLKRRWVGSARCCFCDHDETIQHLFIDCPLAKLLWRTIHIAFNIIPPVSIELLFGT</sequence>
<dbReference type="AlphaFoldDB" id="A0A453SF10"/>
<keyword evidence="3" id="KW-1185">Reference proteome</keyword>
<dbReference type="Gramene" id="AET7Gv20922800.1">
    <property type="protein sequence ID" value="AET7Gv20922800.1"/>
    <property type="gene ID" value="AET7Gv20922800"/>
</dbReference>
<evidence type="ECO:0000313" key="3">
    <source>
        <dbReference type="Proteomes" id="UP000015105"/>
    </source>
</evidence>
<dbReference type="EnsemblPlants" id="AET7Gv20922800.1">
    <property type="protein sequence ID" value="AET7Gv20922800.1"/>
    <property type="gene ID" value="AET7Gv20922800"/>
</dbReference>